<dbReference type="GO" id="GO:0042254">
    <property type="term" value="P:ribosome biogenesis"/>
    <property type="evidence" value="ECO:0007669"/>
    <property type="project" value="UniProtKB-KW"/>
</dbReference>
<organism evidence="17 18">
    <name type="scientific">Melanomma pulvis-pyrius CBS 109.77</name>
    <dbReference type="NCBI Taxonomy" id="1314802"/>
    <lineage>
        <taxon>Eukaryota</taxon>
        <taxon>Fungi</taxon>
        <taxon>Dikarya</taxon>
        <taxon>Ascomycota</taxon>
        <taxon>Pezizomycotina</taxon>
        <taxon>Dothideomycetes</taxon>
        <taxon>Pleosporomycetidae</taxon>
        <taxon>Pleosporales</taxon>
        <taxon>Melanommataceae</taxon>
        <taxon>Melanomma</taxon>
    </lineage>
</organism>
<dbReference type="GO" id="GO:0003724">
    <property type="term" value="F:RNA helicase activity"/>
    <property type="evidence" value="ECO:0007669"/>
    <property type="project" value="UniProtKB-EC"/>
</dbReference>
<dbReference type="InterPro" id="IPR011545">
    <property type="entry name" value="DEAD/DEAH_box_helicase_dom"/>
</dbReference>
<feature type="domain" description="Helicase ATP-binding" evidence="14">
    <location>
        <begin position="293"/>
        <end position="467"/>
    </location>
</feature>
<dbReference type="EMBL" id="MU001917">
    <property type="protein sequence ID" value="KAF2793715.1"/>
    <property type="molecule type" value="Genomic_DNA"/>
</dbReference>
<dbReference type="InterPro" id="IPR027417">
    <property type="entry name" value="P-loop_NTPase"/>
</dbReference>
<keyword evidence="18" id="KW-1185">Reference proteome</keyword>
<proteinExistence type="inferred from homology"/>
<accession>A0A6A6XCS5</accession>
<evidence type="ECO:0000256" key="12">
    <source>
        <dbReference type="RuleBase" id="RU000492"/>
    </source>
</evidence>
<keyword evidence="8" id="KW-0694">RNA-binding</keyword>
<evidence type="ECO:0000256" key="8">
    <source>
        <dbReference type="ARBA" id="ARBA00022884"/>
    </source>
</evidence>
<evidence type="ECO:0000259" key="15">
    <source>
        <dbReference type="PROSITE" id="PS51194"/>
    </source>
</evidence>
<dbReference type="PANTHER" id="PTHR47959">
    <property type="entry name" value="ATP-DEPENDENT RNA HELICASE RHLE-RELATED"/>
    <property type="match status" value="1"/>
</dbReference>
<evidence type="ECO:0000256" key="7">
    <source>
        <dbReference type="ARBA" id="ARBA00022840"/>
    </source>
</evidence>
<dbReference type="SUPFAM" id="SSF52540">
    <property type="entry name" value="P-loop containing nucleoside triphosphate hydrolases"/>
    <property type="match status" value="2"/>
</dbReference>
<dbReference type="GO" id="GO:0003723">
    <property type="term" value="F:RNA binding"/>
    <property type="evidence" value="ECO:0007669"/>
    <property type="project" value="UniProtKB-KW"/>
</dbReference>
<dbReference type="GO" id="GO:0005524">
    <property type="term" value="F:ATP binding"/>
    <property type="evidence" value="ECO:0007669"/>
    <property type="project" value="UniProtKB-KW"/>
</dbReference>
<feature type="compositionally biased region" description="Basic and acidic residues" evidence="13">
    <location>
        <begin position="233"/>
        <end position="243"/>
    </location>
</feature>
<feature type="region of interest" description="Disordered" evidence="13">
    <location>
        <begin position="113"/>
        <end position="243"/>
    </location>
</feature>
<comment type="catalytic activity">
    <reaction evidence="10">
        <text>ATP + H2O = ADP + phosphate + H(+)</text>
        <dbReference type="Rhea" id="RHEA:13065"/>
        <dbReference type="ChEBI" id="CHEBI:15377"/>
        <dbReference type="ChEBI" id="CHEBI:15378"/>
        <dbReference type="ChEBI" id="CHEBI:30616"/>
        <dbReference type="ChEBI" id="CHEBI:43474"/>
        <dbReference type="ChEBI" id="CHEBI:456216"/>
        <dbReference type="EC" id="3.6.4.13"/>
    </reaction>
</comment>
<evidence type="ECO:0000259" key="16">
    <source>
        <dbReference type="PROSITE" id="PS51195"/>
    </source>
</evidence>
<dbReference type="InterPro" id="IPR014014">
    <property type="entry name" value="RNA_helicase_DEAD_Q_motif"/>
</dbReference>
<dbReference type="SMART" id="SM00490">
    <property type="entry name" value="HELICc"/>
    <property type="match status" value="1"/>
</dbReference>
<keyword evidence="5 12" id="KW-0378">Hydrolase</keyword>
<dbReference type="SMART" id="SM00487">
    <property type="entry name" value="DEXDc"/>
    <property type="match status" value="1"/>
</dbReference>
<dbReference type="OrthoDB" id="10259843at2759"/>
<keyword evidence="9" id="KW-0539">Nucleus</keyword>
<dbReference type="PROSITE" id="PS51194">
    <property type="entry name" value="HELICASE_CTER"/>
    <property type="match status" value="1"/>
</dbReference>
<feature type="compositionally biased region" description="Acidic residues" evidence="13">
    <location>
        <begin position="183"/>
        <end position="195"/>
    </location>
</feature>
<feature type="compositionally biased region" description="Basic residues" evidence="13">
    <location>
        <begin position="54"/>
        <end position="63"/>
    </location>
</feature>
<dbReference type="GO" id="GO:0005634">
    <property type="term" value="C:nucleus"/>
    <property type="evidence" value="ECO:0007669"/>
    <property type="project" value="UniProtKB-SubCell"/>
</dbReference>
<gene>
    <name evidence="17" type="ORF">K505DRAFT_276510</name>
</gene>
<dbReference type="GO" id="GO:0016787">
    <property type="term" value="F:hydrolase activity"/>
    <property type="evidence" value="ECO:0007669"/>
    <property type="project" value="UniProtKB-KW"/>
</dbReference>
<keyword evidence="7 12" id="KW-0067">ATP-binding</keyword>
<feature type="short sequence motif" description="Q motif" evidence="11">
    <location>
        <begin position="262"/>
        <end position="290"/>
    </location>
</feature>
<dbReference type="PROSITE" id="PS51192">
    <property type="entry name" value="HELICASE_ATP_BIND_1"/>
    <property type="match status" value="1"/>
</dbReference>
<dbReference type="CDD" id="cd17947">
    <property type="entry name" value="DEADc_DDX27"/>
    <property type="match status" value="1"/>
</dbReference>
<evidence type="ECO:0000313" key="17">
    <source>
        <dbReference type="EMBL" id="KAF2793715.1"/>
    </source>
</evidence>
<dbReference type="PANTHER" id="PTHR47959:SF1">
    <property type="entry name" value="ATP-DEPENDENT RNA HELICASE DBPA"/>
    <property type="match status" value="1"/>
</dbReference>
<feature type="region of interest" description="Disordered" evidence="13">
    <location>
        <begin position="1"/>
        <end position="87"/>
    </location>
</feature>
<dbReference type="AlphaFoldDB" id="A0A6A6XCS5"/>
<feature type="compositionally biased region" description="Basic and acidic residues" evidence="13">
    <location>
        <begin position="117"/>
        <end position="129"/>
    </location>
</feature>
<evidence type="ECO:0000256" key="9">
    <source>
        <dbReference type="ARBA" id="ARBA00023242"/>
    </source>
</evidence>
<evidence type="ECO:0000256" key="13">
    <source>
        <dbReference type="SAM" id="MobiDB-lite"/>
    </source>
</evidence>
<protein>
    <recommendedName>
        <fullName evidence="2">RNA helicase</fullName>
        <ecNumber evidence="2">3.6.4.13</ecNumber>
    </recommendedName>
</protein>
<evidence type="ECO:0000256" key="2">
    <source>
        <dbReference type="ARBA" id="ARBA00012552"/>
    </source>
</evidence>
<keyword evidence="4 12" id="KW-0547">Nucleotide-binding</keyword>
<feature type="region of interest" description="Disordered" evidence="13">
    <location>
        <begin position="701"/>
        <end position="796"/>
    </location>
</feature>
<evidence type="ECO:0000256" key="10">
    <source>
        <dbReference type="ARBA" id="ARBA00047984"/>
    </source>
</evidence>
<dbReference type="Pfam" id="PF00271">
    <property type="entry name" value="Helicase_C"/>
    <property type="match status" value="1"/>
</dbReference>
<feature type="domain" description="Helicase C-terminal" evidence="15">
    <location>
        <begin position="494"/>
        <end position="651"/>
    </location>
</feature>
<dbReference type="GO" id="GO:0005829">
    <property type="term" value="C:cytosol"/>
    <property type="evidence" value="ECO:0007669"/>
    <property type="project" value="TreeGrafter"/>
</dbReference>
<evidence type="ECO:0000259" key="14">
    <source>
        <dbReference type="PROSITE" id="PS51192"/>
    </source>
</evidence>
<dbReference type="EC" id="3.6.4.13" evidence="2"/>
<feature type="compositionally biased region" description="Basic and acidic residues" evidence="13">
    <location>
        <begin position="733"/>
        <end position="761"/>
    </location>
</feature>
<evidence type="ECO:0000256" key="6">
    <source>
        <dbReference type="ARBA" id="ARBA00022806"/>
    </source>
</evidence>
<evidence type="ECO:0000256" key="5">
    <source>
        <dbReference type="ARBA" id="ARBA00022801"/>
    </source>
</evidence>
<evidence type="ECO:0000256" key="4">
    <source>
        <dbReference type="ARBA" id="ARBA00022741"/>
    </source>
</evidence>
<feature type="domain" description="DEAD-box RNA helicase Q" evidence="16">
    <location>
        <begin position="262"/>
        <end position="290"/>
    </location>
</feature>
<comment type="subcellular location">
    <subcellularLocation>
        <location evidence="1">Nucleus</location>
    </subcellularLocation>
</comment>
<dbReference type="InterPro" id="IPR000629">
    <property type="entry name" value="RNA-helicase_DEAD-box_CS"/>
</dbReference>
<comment type="similarity">
    <text evidence="12">Belongs to the DEAD box helicase family.</text>
</comment>
<dbReference type="Proteomes" id="UP000799757">
    <property type="component" value="Unassembled WGS sequence"/>
</dbReference>
<dbReference type="CDD" id="cd18787">
    <property type="entry name" value="SF2_C_DEAD"/>
    <property type="match status" value="1"/>
</dbReference>
<dbReference type="Pfam" id="PF00270">
    <property type="entry name" value="DEAD"/>
    <property type="match status" value="1"/>
</dbReference>
<feature type="compositionally biased region" description="Acidic residues" evidence="13">
    <location>
        <begin position="220"/>
        <end position="232"/>
    </location>
</feature>
<reference evidence="17" key="1">
    <citation type="journal article" date="2020" name="Stud. Mycol.">
        <title>101 Dothideomycetes genomes: a test case for predicting lifestyles and emergence of pathogens.</title>
        <authorList>
            <person name="Haridas S."/>
            <person name="Albert R."/>
            <person name="Binder M."/>
            <person name="Bloem J."/>
            <person name="Labutti K."/>
            <person name="Salamov A."/>
            <person name="Andreopoulos B."/>
            <person name="Baker S."/>
            <person name="Barry K."/>
            <person name="Bills G."/>
            <person name="Bluhm B."/>
            <person name="Cannon C."/>
            <person name="Castanera R."/>
            <person name="Culley D."/>
            <person name="Daum C."/>
            <person name="Ezra D."/>
            <person name="Gonzalez J."/>
            <person name="Henrissat B."/>
            <person name="Kuo A."/>
            <person name="Liang C."/>
            <person name="Lipzen A."/>
            <person name="Lutzoni F."/>
            <person name="Magnuson J."/>
            <person name="Mondo S."/>
            <person name="Nolan M."/>
            <person name="Ohm R."/>
            <person name="Pangilinan J."/>
            <person name="Park H.-J."/>
            <person name="Ramirez L."/>
            <person name="Alfaro M."/>
            <person name="Sun H."/>
            <person name="Tritt A."/>
            <person name="Yoshinaga Y."/>
            <person name="Zwiers L.-H."/>
            <person name="Turgeon B."/>
            <person name="Goodwin S."/>
            <person name="Spatafora J."/>
            <person name="Crous P."/>
            <person name="Grigoriev I."/>
        </authorList>
    </citation>
    <scope>NUCLEOTIDE SEQUENCE</scope>
    <source>
        <strain evidence="17">CBS 109.77</strain>
    </source>
</reference>
<dbReference type="InterPro" id="IPR001650">
    <property type="entry name" value="Helicase_C-like"/>
</dbReference>
<dbReference type="PROSITE" id="PS51195">
    <property type="entry name" value="Q_MOTIF"/>
    <property type="match status" value="1"/>
</dbReference>
<evidence type="ECO:0000256" key="3">
    <source>
        <dbReference type="ARBA" id="ARBA00022517"/>
    </source>
</evidence>
<evidence type="ECO:0000256" key="11">
    <source>
        <dbReference type="PROSITE-ProRule" id="PRU00552"/>
    </source>
</evidence>
<dbReference type="Gene3D" id="3.40.50.300">
    <property type="entry name" value="P-loop containing nucleotide triphosphate hydrolases"/>
    <property type="match status" value="2"/>
</dbReference>
<name>A0A6A6XCS5_9PLEO</name>
<dbReference type="PROSITE" id="PS00039">
    <property type="entry name" value="DEAD_ATP_HELICASE"/>
    <property type="match status" value="1"/>
</dbReference>
<evidence type="ECO:0000313" key="18">
    <source>
        <dbReference type="Proteomes" id="UP000799757"/>
    </source>
</evidence>
<dbReference type="InterPro" id="IPR050079">
    <property type="entry name" value="DEAD_box_RNA_helicase"/>
</dbReference>
<evidence type="ECO:0000256" key="1">
    <source>
        <dbReference type="ARBA" id="ARBA00004123"/>
    </source>
</evidence>
<feature type="compositionally biased region" description="Acidic residues" evidence="13">
    <location>
        <begin position="153"/>
        <end position="173"/>
    </location>
</feature>
<sequence length="796" mass="87975">MAYDDDFIFTVSDHDDISDDGGDDLPSTESTKLSGHGKKRKFTEDAEVNTASSKKPKKGKKGKKVENKVEEVEEEAAIEPAPELEANDDIASDFEFQIGDTDTAFVEEFDGWGEKSNAAEHKTAEKKSNAVDVDDIIERRRNRNKVQEAKEDVADDSEEDVDFEGFGDDELLAEDGFGMGAVSEEEEDEEDDGSEAEGGSDKDDSDNDSVAAPVPHPMDLEEASGSEDESDKEDAAEAKKRADFFAPEETVSVKKKGSKLTGTFQSMSLSRPILKGLASVSFTEPTPIQLKTIPIALQGKDVVGGAVTGSGKTAAFLIPIFERLLYRPKKIPTTRVAIFMPTRELAVQCFNVARKLAAFTDISFAQLVGGFSSREQEAVLKTRPDVVICTPGRFIDHMRNSASFQVENLEILVLDEADRMLEEGFEAELTEILTAIPKSRQTMLFSATMTSSVDKLIRVGMNKPVRLMVDAKKQTVAGLVQEFIRLRLGKEDKRLAYLMYLCAEVYTERVIIFFRQKKEAHRVRVVFGLCGLKASELHGNMSQDQRIQSVESFRSGKSAYLLATDVASRGLDIKNVSTVLNYEAPQSHEIYLHRVGRTARAGRTGRACTIAAEPDRKVVKAAVKAARAQGAKVASRQIPADALEKWSKKLQDMAEDIEAVMEEEKEERALSITERELKKGENLINHEDEIKARPRRTWFESEKDKLASKGKGAAELNGPSDAKEKKKPSGKLSGKDRKILEIRDVRTEGKVWKKGKEERGQRHIQGKGKGEQGGGKLVKGKGKDAKKFSGGKPKRR</sequence>
<keyword evidence="6 12" id="KW-0347">Helicase</keyword>
<keyword evidence="3" id="KW-0690">Ribosome biogenesis</keyword>
<dbReference type="InterPro" id="IPR014001">
    <property type="entry name" value="Helicase_ATP-bd"/>
</dbReference>
<dbReference type="GO" id="GO:0010467">
    <property type="term" value="P:gene expression"/>
    <property type="evidence" value="ECO:0007669"/>
    <property type="project" value="UniProtKB-ARBA"/>
</dbReference>